<evidence type="ECO:0000256" key="3">
    <source>
        <dbReference type="ARBA" id="ARBA00022670"/>
    </source>
</evidence>
<protein>
    <submittedName>
        <fullName evidence="12">Protease 3</fullName>
        <ecNumber evidence="12">3.4.24.55</ecNumber>
    </submittedName>
</protein>
<name>A0A0H5DJ76_9RHOB</name>
<sequence>MIQRITRAAAVVATLLAVEAAVPETGLMVAQARADSGATQPTADDLVTSFTLENGMQVVVIEDHRAPVVQHMVWYRAGSADEPIGQSGVAHFLEHLLFKATDTLEAGELSATVAANGGRDNAFTSYDYTAYFQRVASDRLDLMMQMESDRMVNIRLTGRDIETEREVILEERNQRTDSEPRSLFREQMNAAQYLNHRYGQPIIGWRHEMEELDMEDALSFYGTYYAPNNAILVVSGDVTPDEVRSLAEKHYGRIPANPELPERMRSQEPPQTAARRLVYKDARVAQPYMQRSYLAPERDSGAQEQAAALYLLAELLGGGSTSYLTNALQFDQQVAVYTGAFYSGVSLDDTTFDFLIVPGADVSLEEAEAALDETFARFLEEGVDEAQLERIKLQLRASEIYARDNVDGIANRYGRALTSGLTIEDVQAWPQILQSVTADEIIAVAREVLRPEVSVTGWMMRDEEVSQ</sequence>
<keyword evidence="7" id="KW-0482">Metalloprotease</keyword>
<keyword evidence="9" id="KW-0732">Signal</keyword>
<dbReference type="GO" id="GO:0004222">
    <property type="term" value="F:metalloendopeptidase activity"/>
    <property type="evidence" value="ECO:0007669"/>
    <property type="project" value="UniProtKB-EC"/>
</dbReference>
<dbReference type="Pfam" id="PF05193">
    <property type="entry name" value="Peptidase_M16_C"/>
    <property type="match status" value="1"/>
</dbReference>
<dbReference type="EMBL" id="CVRL01000041">
    <property type="protein sequence ID" value="CRL12585.1"/>
    <property type="molecule type" value="Genomic_DNA"/>
</dbReference>
<dbReference type="GO" id="GO:0046872">
    <property type="term" value="F:metal ion binding"/>
    <property type="evidence" value="ECO:0007669"/>
    <property type="project" value="UniProtKB-KW"/>
</dbReference>
<evidence type="ECO:0000259" key="10">
    <source>
        <dbReference type="Pfam" id="PF00675"/>
    </source>
</evidence>
<reference evidence="13" key="1">
    <citation type="submission" date="2015-05" db="EMBL/GenBank/DDBJ databases">
        <authorList>
            <person name="Rodrigo-Torres Lidia"/>
            <person name="Arahal R.David."/>
        </authorList>
    </citation>
    <scope>NUCLEOTIDE SEQUENCE [LARGE SCALE GENOMIC DNA]</scope>
    <source>
        <strain evidence="13">CECT 7321</strain>
    </source>
</reference>
<evidence type="ECO:0000256" key="9">
    <source>
        <dbReference type="SAM" id="SignalP"/>
    </source>
</evidence>
<evidence type="ECO:0000259" key="11">
    <source>
        <dbReference type="Pfam" id="PF05193"/>
    </source>
</evidence>
<keyword evidence="6" id="KW-0862">Zinc</keyword>
<dbReference type="InterPro" id="IPR050626">
    <property type="entry name" value="Peptidase_M16"/>
</dbReference>
<comment type="similarity">
    <text evidence="2 8">Belongs to the peptidase M16 family.</text>
</comment>
<comment type="cofactor">
    <cofactor evidence="1">
        <name>Zn(2+)</name>
        <dbReference type="ChEBI" id="CHEBI:29105"/>
    </cofactor>
</comment>
<evidence type="ECO:0000313" key="12">
    <source>
        <dbReference type="EMBL" id="CRL12585.1"/>
    </source>
</evidence>
<evidence type="ECO:0000256" key="8">
    <source>
        <dbReference type="RuleBase" id="RU004447"/>
    </source>
</evidence>
<dbReference type="Proteomes" id="UP000043764">
    <property type="component" value="Unassembled WGS sequence"/>
</dbReference>
<feature type="domain" description="Peptidase M16 N-terminal" evidence="10">
    <location>
        <begin position="58"/>
        <end position="203"/>
    </location>
</feature>
<keyword evidence="5 12" id="KW-0378">Hydrolase</keyword>
<keyword evidence="3 12" id="KW-0645">Protease</keyword>
<gene>
    <name evidence="12" type="primary">ptrA_2</name>
    <name evidence="12" type="ORF">NIT7321_03463</name>
</gene>
<evidence type="ECO:0000256" key="4">
    <source>
        <dbReference type="ARBA" id="ARBA00022723"/>
    </source>
</evidence>
<keyword evidence="4" id="KW-0479">Metal-binding</keyword>
<keyword evidence="13" id="KW-1185">Reference proteome</keyword>
<dbReference type="PANTHER" id="PTHR43690">
    <property type="entry name" value="NARDILYSIN"/>
    <property type="match status" value="1"/>
</dbReference>
<organism evidence="12 13">
    <name type="scientific">Phaeobacter italicus</name>
    <dbReference type="NCBI Taxonomy" id="481446"/>
    <lineage>
        <taxon>Bacteria</taxon>
        <taxon>Pseudomonadati</taxon>
        <taxon>Pseudomonadota</taxon>
        <taxon>Alphaproteobacteria</taxon>
        <taxon>Rhodobacterales</taxon>
        <taxon>Roseobacteraceae</taxon>
        <taxon>Phaeobacter</taxon>
    </lineage>
</organism>
<feature type="domain" description="Peptidase M16 C-terminal" evidence="11">
    <location>
        <begin position="212"/>
        <end position="395"/>
    </location>
</feature>
<feature type="chain" id="PRO_5005217635" evidence="9">
    <location>
        <begin position="21"/>
        <end position="467"/>
    </location>
</feature>
<dbReference type="InterPro" id="IPR011249">
    <property type="entry name" value="Metalloenz_LuxS/M16"/>
</dbReference>
<dbReference type="PANTHER" id="PTHR43690:SF17">
    <property type="entry name" value="PROTEIN YHJJ"/>
    <property type="match status" value="1"/>
</dbReference>
<evidence type="ECO:0000256" key="1">
    <source>
        <dbReference type="ARBA" id="ARBA00001947"/>
    </source>
</evidence>
<evidence type="ECO:0000256" key="5">
    <source>
        <dbReference type="ARBA" id="ARBA00022801"/>
    </source>
</evidence>
<evidence type="ECO:0000313" key="13">
    <source>
        <dbReference type="Proteomes" id="UP000043764"/>
    </source>
</evidence>
<dbReference type="PROSITE" id="PS00143">
    <property type="entry name" value="INSULINASE"/>
    <property type="match status" value="1"/>
</dbReference>
<evidence type="ECO:0000256" key="7">
    <source>
        <dbReference type="ARBA" id="ARBA00023049"/>
    </source>
</evidence>
<evidence type="ECO:0000256" key="6">
    <source>
        <dbReference type="ARBA" id="ARBA00022833"/>
    </source>
</evidence>
<proteinExistence type="inferred from homology"/>
<evidence type="ECO:0000256" key="2">
    <source>
        <dbReference type="ARBA" id="ARBA00007261"/>
    </source>
</evidence>
<accession>A0A0H5DJ76</accession>
<dbReference type="Pfam" id="PF00675">
    <property type="entry name" value="Peptidase_M16"/>
    <property type="match status" value="1"/>
</dbReference>
<dbReference type="Gene3D" id="3.30.830.10">
    <property type="entry name" value="Metalloenzyme, LuxS/M16 peptidase-like"/>
    <property type="match status" value="2"/>
</dbReference>
<dbReference type="EC" id="3.4.24.55" evidence="12"/>
<dbReference type="AlphaFoldDB" id="A0A0H5DJ76"/>
<dbReference type="GO" id="GO:0006508">
    <property type="term" value="P:proteolysis"/>
    <property type="evidence" value="ECO:0007669"/>
    <property type="project" value="UniProtKB-KW"/>
</dbReference>
<dbReference type="InterPro" id="IPR011765">
    <property type="entry name" value="Pept_M16_N"/>
</dbReference>
<dbReference type="InterPro" id="IPR007863">
    <property type="entry name" value="Peptidase_M16_C"/>
</dbReference>
<dbReference type="STRING" id="481446.NIT7645_03393"/>
<dbReference type="InterPro" id="IPR001431">
    <property type="entry name" value="Pept_M16_Zn_BS"/>
</dbReference>
<dbReference type="SUPFAM" id="SSF63411">
    <property type="entry name" value="LuxS/MPP-like metallohydrolase"/>
    <property type="match status" value="2"/>
</dbReference>
<feature type="signal peptide" evidence="9">
    <location>
        <begin position="1"/>
        <end position="20"/>
    </location>
</feature>